<name>A0A124SCQ1_CYNCS</name>
<comment type="pathway">
    <text evidence="1 8">Glycan metabolism; pectin degradation; 2-dehydro-3-deoxy-D-gluconate from pectin: step 1/5.</text>
</comment>
<keyword evidence="5" id="KW-0961">Cell wall biogenesis/degradation</keyword>
<keyword evidence="11" id="KW-1185">Reference proteome</keyword>
<protein>
    <recommendedName>
        <fullName evidence="2 8">Pectinesterase</fullName>
        <ecNumber evidence="2 8">3.1.1.11</ecNumber>
    </recommendedName>
</protein>
<evidence type="ECO:0000313" key="11">
    <source>
        <dbReference type="Proteomes" id="UP000243975"/>
    </source>
</evidence>
<dbReference type="STRING" id="59895.A0A124SCQ1"/>
<dbReference type="GO" id="GO:0045490">
    <property type="term" value="P:pectin catabolic process"/>
    <property type="evidence" value="ECO:0007669"/>
    <property type="project" value="UniProtKB-UniRule"/>
</dbReference>
<dbReference type="PROSITE" id="PS00503">
    <property type="entry name" value="PECTINESTERASE_2"/>
    <property type="match status" value="2"/>
</dbReference>
<dbReference type="UniPathway" id="UPA00545">
    <property type="reaction ID" value="UER00823"/>
</dbReference>
<dbReference type="InterPro" id="IPR012334">
    <property type="entry name" value="Pectin_lyas_fold"/>
</dbReference>
<dbReference type="InterPro" id="IPR033131">
    <property type="entry name" value="Pectinesterase_Asp_AS"/>
</dbReference>
<evidence type="ECO:0000256" key="5">
    <source>
        <dbReference type="ARBA" id="ARBA00023316"/>
    </source>
</evidence>
<dbReference type="GO" id="GO:0030599">
    <property type="term" value="F:pectinesterase activity"/>
    <property type="evidence" value="ECO:0007669"/>
    <property type="project" value="UniProtKB-UniRule"/>
</dbReference>
<evidence type="ECO:0000256" key="1">
    <source>
        <dbReference type="ARBA" id="ARBA00005184"/>
    </source>
</evidence>
<dbReference type="AlphaFoldDB" id="A0A124SCQ1"/>
<keyword evidence="3 8" id="KW-0378">Hydrolase</keyword>
<dbReference type="EC" id="3.1.1.11" evidence="2 8"/>
<organism evidence="10 11">
    <name type="scientific">Cynara cardunculus var. scolymus</name>
    <name type="common">Globe artichoke</name>
    <name type="synonym">Cynara scolymus</name>
    <dbReference type="NCBI Taxonomy" id="59895"/>
    <lineage>
        <taxon>Eukaryota</taxon>
        <taxon>Viridiplantae</taxon>
        <taxon>Streptophyta</taxon>
        <taxon>Embryophyta</taxon>
        <taxon>Tracheophyta</taxon>
        <taxon>Spermatophyta</taxon>
        <taxon>Magnoliopsida</taxon>
        <taxon>eudicotyledons</taxon>
        <taxon>Gunneridae</taxon>
        <taxon>Pentapetalae</taxon>
        <taxon>asterids</taxon>
        <taxon>campanulids</taxon>
        <taxon>Asterales</taxon>
        <taxon>Asteraceae</taxon>
        <taxon>Carduoideae</taxon>
        <taxon>Cardueae</taxon>
        <taxon>Carduinae</taxon>
        <taxon>Cynara</taxon>
    </lineage>
</organism>
<dbReference type="Proteomes" id="UP000243975">
    <property type="component" value="Unassembled WGS sequence"/>
</dbReference>
<feature type="domain" description="Pectinesterase catalytic" evidence="9">
    <location>
        <begin position="389"/>
        <end position="685"/>
    </location>
</feature>
<evidence type="ECO:0000313" key="10">
    <source>
        <dbReference type="EMBL" id="KVH94482.1"/>
    </source>
</evidence>
<evidence type="ECO:0000256" key="6">
    <source>
        <dbReference type="ARBA" id="ARBA00047928"/>
    </source>
</evidence>
<evidence type="ECO:0000256" key="7">
    <source>
        <dbReference type="PROSITE-ProRule" id="PRU10040"/>
    </source>
</evidence>
<evidence type="ECO:0000256" key="2">
    <source>
        <dbReference type="ARBA" id="ARBA00013229"/>
    </source>
</evidence>
<proteinExistence type="predicted"/>
<sequence>MDGTTTSEGTTETFPEYGEMWNGFPSWVRKKEKTLLQAAVEDTEYDLVVAKDGSGNFTTIGEALSVAPNKSTTRFVIYIKAGAYYEYLEIDSKKTMLTLVGDGIGKTLIKGNRNVIDGWTTFRSATVIAVGSSFIAKGITFENYAGASKHQAVALRSNSDLSVFYKCSFVGYQDTLYVHSFRQFYRECDIYGTVDFIFGNAAVVFQKSNLYARLPDPNQKNLFTAQGRDDPNQNTGISILECKIAAGSELIPYQTMFKSYLGRPWKKYSRTVIMRTYIGDLIDPAGWLEWSGDFALDTLYYAEYMNRGPGSNTSGRVTWPGYKVIVNSSEADQFTVENFIQGGEWLDETTSETAETFPEYSKMWDGYPKWVKKKERALLQAAVKETEYDLVVAKDGSGNFTTIGEALNVAPNGSTTRFVIYIKAGAYYEYLEIDSRKTMVMLVGDGIGKTLIKGNRSVVDGWTTFRSATVVAVGNNFIAKGITFENFAGISKHQAVALRSGSDFSVFYQCSFVAFQDTLYVHSFRQFFRECDIYGTVDFIFGNAAVVFQKSNLYARQPDPNQKNLFTAQGRDDPNQNTGISIMECKIAAGSELIPNQTMFKSYLGRPWREYSRTVIMRSHIGDLIDPAGWLEWSGDFGLNTLYYGEYMNRGPGSNTSGRVSWPGYKVIVNSTEAGQFTVGNFIQGGDWLNATGVPYYLGLN</sequence>
<dbReference type="EMBL" id="LEKV01004551">
    <property type="protein sequence ID" value="KVH94482.1"/>
    <property type="molecule type" value="Genomic_DNA"/>
</dbReference>
<evidence type="ECO:0000256" key="4">
    <source>
        <dbReference type="ARBA" id="ARBA00023085"/>
    </source>
</evidence>
<feature type="domain" description="Pectinesterase catalytic" evidence="9">
    <location>
        <begin position="46"/>
        <end position="342"/>
    </location>
</feature>
<feature type="active site" evidence="7">
    <location>
        <position position="538"/>
    </location>
</feature>
<reference evidence="10 11" key="1">
    <citation type="journal article" date="2016" name="Sci. Rep.">
        <title>The genome sequence of the outbreeding globe artichoke constructed de novo incorporating a phase-aware low-pass sequencing strategy of F1 progeny.</title>
        <authorList>
            <person name="Scaglione D."/>
            <person name="Reyes-Chin-Wo S."/>
            <person name="Acquadro A."/>
            <person name="Froenicke L."/>
            <person name="Portis E."/>
            <person name="Beitel C."/>
            <person name="Tirone M."/>
            <person name="Mauro R."/>
            <person name="Lo Monaco A."/>
            <person name="Mauromicale G."/>
            <person name="Faccioli P."/>
            <person name="Cattivelli L."/>
            <person name="Rieseberg L."/>
            <person name="Michelmore R."/>
            <person name="Lanteri S."/>
        </authorList>
    </citation>
    <scope>NUCLEOTIDE SEQUENCE [LARGE SCALE GENOMIC DNA]</scope>
    <source>
        <strain evidence="10">2C</strain>
    </source>
</reference>
<gene>
    <name evidence="10" type="ORF">Ccrd_003441</name>
</gene>
<dbReference type="Gene3D" id="2.160.20.10">
    <property type="entry name" value="Single-stranded right-handed beta-helix, Pectin lyase-like"/>
    <property type="match status" value="2"/>
</dbReference>
<dbReference type="Gramene" id="KVH94482">
    <property type="protein sequence ID" value="KVH94482"/>
    <property type="gene ID" value="Ccrd_003441"/>
</dbReference>
<accession>A0A124SCQ1</accession>
<keyword evidence="4 8" id="KW-0063">Aspartyl esterase</keyword>
<evidence type="ECO:0000256" key="3">
    <source>
        <dbReference type="ARBA" id="ARBA00022801"/>
    </source>
</evidence>
<dbReference type="PANTHER" id="PTHR31707">
    <property type="entry name" value="PECTINESTERASE"/>
    <property type="match status" value="1"/>
</dbReference>
<dbReference type="InterPro" id="IPR000070">
    <property type="entry name" value="Pectinesterase_cat"/>
</dbReference>
<evidence type="ECO:0000259" key="9">
    <source>
        <dbReference type="Pfam" id="PF01095"/>
    </source>
</evidence>
<comment type="caution">
    <text evidence="10">The sequence shown here is derived from an EMBL/GenBank/DDBJ whole genome shotgun (WGS) entry which is preliminary data.</text>
</comment>
<dbReference type="GO" id="GO:0042545">
    <property type="term" value="P:cell wall modification"/>
    <property type="evidence" value="ECO:0007669"/>
    <property type="project" value="UniProtKB-UniRule"/>
</dbReference>
<dbReference type="FunFam" id="2.160.20.10:FF:000001">
    <property type="entry name" value="Pectinesterase"/>
    <property type="match status" value="2"/>
</dbReference>
<dbReference type="OMA" id="RDCYIIG"/>
<dbReference type="InterPro" id="IPR011050">
    <property type="entry name" value="Pectin_lyase_fold/virulence"/>
</dbReference>
<feature type="active site" evidence="7">
    <location>
        <position position="195"/>
    </location>
</feature>
<comment type="catalytic activity">
    <reaction evidence="6 8">
        <text>[(1-&gt;4)-alpha-D-galacturonosyl methyl ester](n) + n H2O = [(1-&gt;4)-alpha-D-galacturonosyl](n) + n methanol + n H(+)</text>
        <dbReference type="Rhea" id="RHEA:22380"/>
        <dbReference type="Rhea" id="RHEA-COMP:14570"/>
        <dbReference type="Rhea" id="RHEA-COMP:14573"/>
        <dbReference type="ChEBI" id="CHEBI:15377"/>
        <dbReference type="ChEBI" id="CHEBI:15378"/>
        <dbReference type="ChEBI" id="CHEBI:17790"/>
        <dbReference type="ChEBI" id="CHEBI:140522"/>
        <dbReference type="ChEBI" id="CHEBI:140523"/>
        <dbReference type="EC" id="3.1.1.11"/>
    </reaction>
</comment>
<evidence type="ECO:0000256" key="8">
    <source>
        <dbReference type="RuleBase" id="RU000589"/>
    </source>
</evidence>
<dbReference type="SUPFAM" id="SSF51126">
    <property type="entry name" value="Pectin lyase-like"/>
    <property type="match status" value="2"/>
</dbReference>
<dbReference type="Pfam" id="PF01095">
    <property type="entry name" value="Pectinesterase"/>
    <property type="match status" value="2"/>
</dbReference>